<accession>A0A1Y0EQN9</accession>
<evidence type="ECO:0000259" key="1">
    <source>
        <dbReference type="Pfam" id="PF01323"/>
    </source>
</evidence>
<keyword evidence="3" id="KW-1185">Reference proteome</keyword>
<name>A0A1Y0EQN9_9BURK</name>
<dbReference type="EMBL" id="CP021455">
    <property type="protein sequence ID" value="ARU05974.1"/>
    <property type="molecule type" value="Genomic_DNA"/>
</dbReference>
<evidence type="ECO:0000313" key="2">
    <source>
        <dbReference type="EMBL" id="ARU05974.1"/>
    </source>
</evidence>
<dbReference type="Gene3D" id="3.40.30.10">
    <property type="entry name" value="Glutaredoxin"/>
    <property type="match status" value="1"/>
</dbReference>
<dbReference type="OrthoDB" id="9799122at2"/>
<dbReference type="AlphaFoldDB" id="A0A1Y0EQN9"/>
<reference evidence="2 3" key="1">
    <citation type="submission" date="2017-05" db="EMBL/GenBank/DDBJ databases">
        <authorList>
            <person name="Song R."/>
            <person name="Chenine A.L."/>
            <person name="Ruprecht R.M."/>
        </authorList>
    </citation>
    <scope>NUCLEOTIDE SEQUENCE [LARGE SCALE GENOMIC DNA]</scope>
    <source>
        <strain evidence="2 3">DSM 26136</strain>
    </source>
</reference>
<dbReference type="GO" id="GO:0016491">
    <property type="term" value="F:oxidoreductase activity"/>
    <property type="evidence" value="ECO:0007669"/>
    <property type="project" value="InterPro"/>
</dbReference>
<evidence type="ECO:0000313" key="3">
    <source>
        <dbReference type="Proteomes" id="UP000196138"/>
    </source>
</evidence>
<dbReference type="InterPro" id="IPR036249">
    <property type="entry name" value="Thioredoxin-like_sf"/>
</dbReference>
<dbReference type="InterPro" id="IPR001853">
    <property type="entry name" value="DSBA-like_thioredoxin_dom"/>
</dbReference>
<protein>
    <submittedName>
        <fullName evidence="2">Disulfide bond formation protein DsbA</fullName>
    </submittedName>
</protein>
<dbReference type="CDD" id="cd03024">
    <property type="entry name" value="DsbA_FrnE"/>
    <property type="match status" value="1"/>
</dbReference>
<sequence length="219" mass="24274">MKPLTIDLVSDVNCPWCAIGLNALLQALDELRPELQVTLRFQPFELNPDMPPEGEDRLDHLMRKYGRSADELAANWRAIQERGAQLGFEFGPQQGRRIHNSFDAHRLIHWAGLQSEAAQLAMKQALLAANFTQGENIDDPAALLRAVQAAGLDVEAARAVLDSQQFADEVRRQEGFFQRAGIQSVPAFVINHRHLISGGQPPEVFVQALRQLAQAPDAA</sequence>
<feature type="domain" description="DSBA-like thioredoxin" evidence="1">
    <location>
        <begin position="5"/>
        <end position="209"/>
    </location>
</feature>
<dbReference type="Proteomes" id="UP000196138">
    <property type="component" value="Chromosome"/>
</dbReference>
<dbReference type="PANTHER" id="PTHR13887:SF41">
    <property type="entry name" value="THIOREDOXIN SUPERFAMILY PROTEIN"/>
    <property type="match status" value="1"/>
</dbReference>
<gene>
    <name evidence="2" type="ORF">CCO03_16020</name>
</gene>
<dbReference type="Pfam" id="PF01323">
    <property type="entry name" value="DSBA"/>
    <property type="match status" value="1"/>
</dbReference>
<dbReference type="RefSeq" id="WP_087282659.1">
    <property type="nucleotide sequence ID" value="NZ_CP021455.1"/>
</dbReference>
<proteinExistence type="predicted"/>
<organism evidence="2 3">
    <name type="scientific">Comamonas serinivorans</name>
    <dbReference type="NCBI Taxonomy" id="1082851"/>
    <lineage>
        <taxon>Bacteria</taxon>
        <taxon>Pseudomonadati</taxon>
        <taxon>Pseudomonadota</taxon>
        <taxon>Betaproteobacteria</taxon>
        <taxon>Burkholderiales</taxon>
        <taxon>Comamonadaceae</taxon>
        <taxon>Comamonas</taxon>
    </lineage>
</organism>
<dbReference type="PANTHER" id="PTHR13887">
    <property type="entry name" value="GLUTATHIONE S-TRANSFERASE KAPPA"/>
    <property type="match status" value="1"/>
</dbReference>
<dbReference type="SUPFAM" id="SSF52833">
    <property type="entry name" value="Thioredoxin-like"/>
    <property type="match status" value="1"/>
</dbReference>
<dbReference type="KEGG" id="cser:CCO03_16020"/>